<reference evidence="1 2" key="1">
    <citation type="submission" date="2021-12" db="EMBL/GenBank/DDBJ databases">
        <title>Characterization of novel class B3 metallo-beta-lactamase from novel Pseudomonas species.</title>
        <authorList>
            <person name="Yamada K."/>
            <person name="Aoki K."/>
            <person name="Ishii Y."/>
        </authorList>
    </citation>
    <scope>NUCLEOTIDE SEQUENCE [LARGE SCALE GENOMIC DNA]</scope>
    <source>
        <strain evidence="1 2">TUM20286</strain>
    </source>
</reference>
<evidence type="ECO:0000313" key="1">
    <source>
        <dbReference type="EMBL" id="GJN55087.1"/>
    </source>
</evidence>
<protein>
    <submittedName>
        <fullName evidence="1">Uncharacterized protein</fullName>
    </submittedName>
</protein>
<accession>A0ABQ4W6I8</accession>
<sequence length="337" mass="38480">MYLPVRLYEITLRHRLIDQLGGFSHLLMDALSLMPEQGISWVAQVTGSSGQQLQPILQRLHGLGLIGGDGQLTTRAKHLIKCMSLLHGQARSLWLDGQYRKHNFCGTALLTPAEIDDGSGFVVRPWHKGEGRARPWPSFDWNEDCERQKNRIWRHPEEYLAIAFEDFNDCFAETGFPSQEWELTLRVMEDSPRAIAVNMTEEDLRAGHDCEFKLASPVFCLSTRYSLPQGAPEHLSRMTPAERCRFATFIDLEKAEGAFVPESVPVSSWVWPLVHPDLRERVIDHLFADLANGHEDGAGVFNRQHQIDERWQNVGFDWSCIQRRLSMEGIYSIRGGK</sequence>
<organism evidence="1 2">
    <name type="scientific">Pseudomonas tohonis</name>
    <dbReference type="NCBI Taxonomy" id="2725477"/>
    <lineage>
        <taxon>Bacteria</taxon>
        <taxon>Pseudomonadati</taxon>
        <taxon>Pseudomonadota</taxon>
        <taxon>Gammaproteobacteria</taxon>
        <taxon>Pseudomonadales</taxon>
        <taxon>Pseudomonadaceae</taxon>
        <taxon>Pseudomonas</taxon>
    </lineage>
</organism>
<comment type="caution">
    <text evidence="1">The sequence shown here is derived from an EMBL/GenBank/DDBJ whole genome shotgun (WGS) entry which is preliminary data.</text>
</comment>
<dbReference type="EMBL" id="BQKM01000015">
    <property type="protein sequence ID" value="GJN55087.1"/>
    <property type="molecule type" value="Genomic_DNA"/>
</dbReference>
<name>A0ABQ4W6I8_9PSED</name>
<gene>
    <name evidence="1" type="ORF">TUM20286_48390</name>
</gene>
<evidence type="ECO:0000313" key="2">
    <source>
        <dbReference type="Proteomes" id="UP001054892"/>
    </source>
</evidence>
<keyword evidence="2" id="KW-1185">Reference proteome</keyword>
<dbReference type="Proteomes" id="UP001054892">
    <property type="component" value="Unassembled WGS sequence"/>
</dbReference>
<proteinExistence type="predicted"/>